<reference evidence="3" key="2">
    <citation type="journal article" date="2021" name="PeerJ">
        <title>Extensive microbial diversity within the chicken gut microbiome revealed by metagenomics and culture.</title>
        <authorList>
            <person name="Gilroy R."/>
            <person name="Ravi A."/>
            <person name="Getino M."/>
            <person name="Pursley I."/>
            <person name="Horton D.L."/>
            <person name="Alikhan N.F."/>
            <person name="Baker D."/>
            <person name="Gharbi K."/>
            <person name="Hall N."/>
            <person name="Watson M."/>
            <person name="Adriaenssens E.M."/>
            <person name="Foster-Nyarko E."/>
            <person name="Jarju S."/>
            <person name="Secka A."/>
            <person name="Antonio M."/>
            <person name="Oren A."/>
            <person name="Chaudhuri R.R."/>
            <person name="La Ragione R."/>
            <person name="Hildebrand F."/>
            <person name="Pallen M.J."/>
        </authorList>
    </citation>
    <scope>NUCLEOTIDE SEQUENCE</scope>
    <source>
        <strain evidence="3">F6-4510</strain>
    </source>
</reference>
<dbReference type="InterPro" id="IPR027417">
    <property type="entry name" value="P-loop_NTPase"/>
</dbReference>
<dbReference type="PANTHER" id="PTHR30486">
    <property type="entry name" value="TWITCHING MOTILITY PROTEIN PILT"/>
    <property type="match status" value="1"/>
</dbReference>
<evidence type="ECO:0000259" key="2">
    <source>
        <dbReference type="PROSITE" id="PS00662"/>
    </source>
</evidence>
<comment type="caution">
    <text evidence="3">The sequence shown here is derived from an EMBL/GenBank/DDBJ whole genome shotgun (WGS) entry which is preliminary data.</text>
</comment>
<proteinExistence type="inferred from homology"/>
<dbReference type="InterPro" id="IPR001482">
    <property type="entry name" value="T2SS/T4SS_dom"/>
</dbReference>
<name>A0A9D9H4M5_9FIRM</name>
<dbReference type="InterPro" id="IPR050921">
    <property type="entry name" value="T4SS_GSP_E_ATPase"/>
</dbReference>
<accession>A0A9D9H4M5</accession>
<sequence length="357" mass="40157">MNDIIEILKDAVNKKASDIFIVAGAPICFKIYNSIEHCNEEILHPSETEELIMQMYKLSENRELKLLKENGDDDFSFSITGLSRFRVNTYKQRGSLSAVIRIISFELPKYKDIHIPENVMSISDKTGGFVLVTGPATSGKSTTLACIIDAINEKRKNHIITLEDPIEYLHKHKNSIVSQRELEMDTKSFILALRAAMRQSPDVILVGEMRDFETIRTAVTAAETGHMIISTLHTVGSANSIDRIIDAFPVDQQQQIRIQLSMVLSAVISQQLIPTVDNKVVPAFEVMFVNSAIRNLIRESKVHQIDNLIMTSSQEGMISMDTSILNLYTSGTISYDNAIKYSMNPAQMEKKISMLQR</sequence>
<feature type="domain" description="Bacterial type II secretion system protein E" evidence="2">
    <location>
        <begin position="197"/>
        <end position="211"/>
    </location>
</feature>
<dbReference type="CDD" id="cd01131">
    <property type="entry name" value="PilT"/>
    <property type="match status" value="1"/>
</dbReference>
<dbReference type="Proteomes" id="UP000823611">
    <property type="component" value="Unassembled WGS sequence"/>
</dbReference>
<dbReference type="PROSITE" id="PS00662">
    <property type="entry name" value="T2SP_E"/>
    <property type="match status" value="1"/>
</dbReference>
<dbReference type="Gene3D" id="3.30.450.90">
    <property type="match status" value="1"/>
</dbReference>
<dbReference type="GO" id="GO:0016887">
    <property type="term" value="F:ATP hydrolysis activity"/>
    <property type="evidence" value="ECO:0007669"/>
    <property type="project" value="InterPro"/>
</dbReference>
<evidence type="ECO:0000313" key="3">
    <source>
        <dbReference type="EMBL" id="MBO8435022.1"/>
    </source>
</evidence>
<dbReference type="AlphaFoldDB" id="A0A9D9H4M5"/>
<evidence type="ECO:0000313" key="4">
    <source>
        <dbReference type="Proteomes" id="UP000823611"/>
    </source>
</evidence>
<evidence type="ECO:0000256" key="1">
    <source>
        <dbReference type="ARBA" id="ARBA00006611"/>
    </source>
</evidence>
<protein>
    <submittedName>
        <fullName evidence="3">PilT/PilU family type 4a pilus ATPase</fullName>
    </submittedName>
</protein>
<gene>
    <name evidence="3" type="ORF">IAC55_06860</name>
</gene>
<dbReference type="Gene3D" id="3.40.50.300">
    <property type="entry name" value="P-loop containing nucleotide triphosphate hydrolases"/>
    <property type="match status" value="1"/>
</dbReference>
<dbReference type="GO" id="GO:0005524">
    <property type="term" value="F:ATP binding"/>
    <property type="evidence" value="ECO:0007669"/>
    <property type="project" value="InterPro"/>
</dbReference>
<dbReference type="Pfam" id="PF00437">
    <property type="entry name" value="T2SSE"/>
    <property type="match status" value="1"/>
</dbReference>
<organism evidence="3 4">
    <name type="scientific">Candidatus Fimicola merdigallinarum</name>
    <dbReference type="NCBI Taxonomy" id="2840819"/>
    <lineage>
        <taxon>Bacteria</taxon>
        <taxon>Bacillati</taxon>
        <taxon>Bacillota</taxon>
        <taxon>Clostridia</taxon>
        <taxon>Lachnospirales</taxon>
        <taxon>Lachnospiraceae</taxon>
        <taxon>Lachnospiraceae incertae sedis</taxon>
        <taxon>Candidatus Fimicola</taxon>
    </lineage>
</organism>
<dbReference type="EMBL" id="JADIMX010000128">
    <property type="protein sequence ID" value="MBO8435022.1"/>
    <property type="molecule type" value="Genomic_DNA"/>
</dbReference>
<comment type="similarity">
    <text evidence="1">Belongs to the GSP E family.</text>
</comment>
<dbReference type="PANTHER" id="PTHR30486:SF16">
    <property type="entry name" value="TWITCHING MOTILITY PROTEIN PILT"/>
    <property type="match status" value="1"/>
</dbReference>
<dbReference type="NCBIfam" id="TIGR01420">
    <property type="entry name" value="pilT_fam"/>
    <property type="match status" value="1"/>
</dbReference>
<reference evidence="3" key="1">
    <citation type="submission" date="2020-10" db="EMBL/GenBank/DDBJ databases">
        <authorList>
            <person name="Gilroy R."/>
        </authorList>
    </citation>
    <scope>NUCLEOTIDE SEQUENCE</scope>
    <source>
        <strain evidence="3">F6-4510</strain>
    </source>
</reference>
<dbReference type="InterPro" id="IPR006321">
    <property type="entry name" value="PilT/PilU"/>
</dbReference>
<dbReference type="SUPFAM" id="SSF52540">
    <property type="entry name" value="P-loop containing nucleoside triphosphate hydrolases"/>
    <property type="match status" value="1"/>
</dbReference>